<evidence type="ECO:0000256" key="3">
    <source>
        <dbReference type="ARBA" id="ARBA00023242"/>
    </source>
</evidence>
<dbReference type="GO" id="GO:0005634">
    <property type="term" value="C:nucleus"/>
    <property type="evidence" value="ECO:0007669"/>
    <property type="project" value="UniProtKB-SubCell"/>
</dbReference>
<keyword evidence="3" id="KW-0539">Nucleus</keyword>
<dbReference type="InterPro" id="IPR007219">
    <property type="entry name" value="XnlR_reg_dom"/>
</dbReference>
<reference evidence="6" key="1">
    <citation type="submission" date="2021-07" db="EMBL/GenBank/DDBJ databases">
        <authorList>
            <person name="Durling M."/>
        </authorList>
    </citation>
    <scope>NUCLEOTIDE SEQUENCE</scope>
</reference>
<evidence type="ECO:0000313" key="6">
    <source>
        <dbReference type="EMBL" id="CAG8959742.1"/>
    </source>
</evidence>
<proteinExistence type="predicted"/>
<keyword evidence="2" id="KW-0479">Metal-binding</keyword>
<sequence length="486" mass="55777">MESLWKQYIDNFDILVKILYKPAVESLVMNASKDLGKLNHSTEALLVAIYLASVTTMSAAECREIHGEDRSVLLQRYRLSLEQILTQVGILKFQDVCVLQAFTLLIVCSPQQDGRSAWMLSGMAIRAAQAMGMHRESASSNESKIDAETRRRIWWMLCSIDNRISDDTLLETNVPMTMDTKLPCHINDSDLDVVSAEDHIPSRKCFTEMTVSSIRNEMAELGLKVKFSQYSKCPLTSQDIEVLVREKTRLFETYVDFFNTSLHLHRVIYFGMRYIISKLWRIVYDQFQQNDPTVVKEREIREWLFSSNIEILEISHMLPDGSSKFGWYFKCKYTQWHAIAYVLNELCHHTLGPVVDRAWAAVDAVLCDSNDGKENMRLAGLTMNKEIWEKVEKLRERARHIRQQAILLTQSCHDANEAPSVPPHTQGLDDSSSSVDHLHRGNPESSDEVYLENFDTWFESLESDILMQQGLTDDGGDNFALSLSWL</sequence>
<dbReference type="PANTHER" id="PTHR31001:SF50">
    <property type="entry name" value="ZN(II)2CYS6 TRANSCRIPTION FACTOR (EUROFUNG)"/>
    <property type="match status" value="1"/>
</dbReference>
<comment type="caution">
    <text evidence="6">The sequence shown here is derived from an EMBL/GenBank/DDBJ whole genome shotgun (WGS) entry which is preliminary data.</text>
</comment>
<dbReference type="GO" id="GO:0008270">
    <property type="term" value="F:zinc ion binding"/>
    <property type="evidence" value="ECO:0007669"/>
    <property type="project" value="InterPro"/>
</dbReference>
<dbReference type="GO" id="GO:0006351">
    <property type="term" value="P:DNA-templated transcription"/>
    <property type="evidence" value="ECO:0007669"/>
    <property type="project" value="InterPro"/>
</dbReference>
<keyword evidence="7" id="KW-1185">Reference proteome</keyword>
<comment type="subcellular location">
    <subcellularLocation>
        <location evidence="1">Nucleus</location>
    </subcellularLocation>
</comment>
<name>A0A9N9LA42_9HELO</name>
<dbReference type="CDD" id="cd12148">
    <property type="entry name" value="fungal_TF_MHR"/>
    <property type="match status" value="1"/>
</dbReference>
<feature type="domain" description="Xylanolytic transcriptional activator regulatory" evidence="5">
    <location>
        <begin position="117"/>
        <end position="189"/>
    </location>
</feature>
<protein>
    <recommendedName>
        <fullName evidence="5">Xylanolytic transcriptional activator regulatory domain-containing protein</fullName>
    </recommendedName>
</protein>
<dbReference type="SMART" id="SM00906">
    <property type="entry name" value="Fungal_trans"/>
    <property type="match status" value="1"/>
</dbReference>
<dbReference type="InterPro" id="IPR050613">
    <property type="entry name" value="Sec_Metabolite_Reg"/>
</dbReference>
<dbReference type="Pfam" id="PF04082">
    <property type="entry name" value="Fungal_trans"/>
    <property type="match status" value="1"/>
</dbReference>
<dbReference type="OrthoDB" id="424974at2759"/>
<organism evidence="6 7">
    <name type="scientific">Hymenoscyphus fraxineus</name>
    <dbReference type="NCBI Taxonomy" id="746836"/>
    <lineage>
        <taxon>Eukaryota</taxon>
        <taxon>Fungi</taxon>
        <taxon>Dikarya</taxon>
        <taxon>Ascomycota</taxon>
        <taxon>Pezizomycotina</taxon>
        <taxon>Leotiomycetes</taxon>
        <taxon>Helotiales</taxon>
        <taxon>Helotiaceae</taxon>
        <taxon>Hymenoscyphus</taxon>
    </lineage>
</organism>
<dbReference type="GO" id="GO:0003677">
    <property type="term" value="F:DNA binding"/>
    <property type="evidence" value="ECO:0007669"/>
    <property type="project" value="InterPro"/>
</dbReference>
<dbReference type="PANTHER" id="PTHR31001">
    <property type="entry name" value="UNCHARACTERIZED TRANSCRIPTIONAL REGULATORY PROTEIN"/>
    <property type="match status" value="1"/>
</dbReference>
<dbReference type="EMBL" id="CAJVRL010000092">
    <property type="protein sequence ID" value="CAG8959742.1"/>
    <property type="molecule type" value="Genomic_DNA"/>
</dbReference>
<evidence type="ECO:0000256" key="1">
    <source>
        <dbReference type="ARBA" id="ARBA00004123"/>
    </source>
</evidence>
<evidence type="ECO:0000313" key="7">
    <source>
        <dbReference type="Proteomes" id="UP000696280"/>
    </source>
</evidence>
<evidence type="ECO:0000259" key="5">
    <source>
        <dbReference type="SMART" id="SM00906"/>
    </source>
</evidence>
<accession>A0A9N9LA42</accession>
<evidence type="ECO:0000256" key="4">
    <source>
        <dbReference type="SAM" id="MobiDB-lite"/>
    </source>
</evidence>
<feature type="region of interest" description="Disordered" evidence="4">
    <location>
        <begin position="416"/>
        <end position="446"/>
    </location>
</feature>
<dbReference type="Proteomes" id="UP000696280">
    <property type="component" value="Unassembled WGS sequence"/>
</dbReference>
<dbReference type="AlphaFoldDB" id="A0A9N9LA42"/>
<gene>
    <name evidence="6" type="ORF">HYFRA_00001648</name>
</gene>
<evidence type="ECO:0000256" key="2">
    <source>
        <dbReference type="ARBA" id="ARBA00022723"/>
    </source>
</evidence>